<dbReference type="Proteomes" id="UP000663832">
    <property type="component" value="Unassembled WGS sequence"/>
</dbReference>
<dbReference type="InterPro" id="IPR004014">
    <property type="entry name" value="ATPase_P-typ_cation-transptr_N"/>
</dbReference>
<evidence type="ECO:0000256" key="12">
    <source>
        <dbReference type="SAM" id="Phobius"/>
    </source>
</evidence>
<dbReference type="Gene3D" id="1.20.1110.10">
    <property type="entry name" value="Calcium-transporting ATPase, transmembrane domain"/>
    <property type="match status" value="3"/>
</dbReference>
<feature type="transmembrane region" description="Helical" evidence="12">
    <location>
        <begin position="65"/>
        <end position="86"/>
    </location>
</feature>
<keyword evidence="4" id="KW-0547">Nucleotide-binding</keyword>
<dbReference type="EMBL" id="CAJNOM010001168">
    <property type="protein sequence ID" value="CAF1596106.1"/>
    <property type="molecule type" value="Genomic_DNA"/>
</dbReference>
<protein>
    <recommendedName>
        <fullName evidence="13">Cation-transporting P-type ATPase N-terminal domain-containing protein</fullName>
    </recommendedName>
</protein>
<evidence type="ECO:0000256" key="7">
    <source>
        <dbReference type="ARBA" id="ARBA00023053"/>
    </source>
</evidence>
<dbReference type="OrthoDB" id="3352408at2759"/>
<reference evidence="17" key="1">
    <citation type="submission" date="2021-02" db="EMBL/GenBank/DDBJ databases">
        <authorList>
            <person name="Nowell W R."/>
        </authorList>
    </citation>
    <scope>NUCLEOTIDE SEQUENCE</scope>
</reference>
<dbReference type="SUPFAM" id="SSF81660">
    <property type="entry name" value="Metal cation-transporting ATPase, ATP-binding domain N"/>
    <property type="match status" value="1"/>
</dbReference>
<dbReference type="NCBIfam" id="TIGR01494">
    <property type="entry name" value="ATPase_P-type"/>
    <property type="match status" value="1"/>
</dbReference>
<keyword evidence="2" id="KW-1003">Cell membrane</keyword>
<dbReference type="GO" id="GO:0036376">
    <property type="term" value="P:sodium ion export across plasma membrane"/>
    <property type="evidence" value="ECO:0007669"/>
    <property type="project" value="TreeGrafter"/>
</dbReference>
<dbReference type="GO" id="GO:0030007">
    <property type="term" value="P:intracellular potassium ion homeostasis"/>
    <property type="evidence" value="ECO:0007669"/>
    <property type="project" value="TreeGrafter"/>
</dbReference>
<dbReference type="Gene3D" id="2.70.150.10">
    <property type="entry name" value="Calcium-transporting ATPase, cytoplasmic transduction domain A"/>
    <property type="match status" value="2"/>
</dbReference>
<dbReference type="Pfam" id="PF13246">
    <property type="entry name" value="Cation_ATPase"/>
    <property type="match status" value="1"/>
</dbReference>
<dbReference type="EMBL" id="CAJNOI010000815">
    <property type="protein sequence ID" value="CAF1349493.1"/>
    <property type="molecule type" value="Genomic_DNA"/>
</dbReference>
<evidence type="ECO:0000256" key="3">
    <source>
        <dbReference type="ARBA" id="ARBA00022692"/>
    </source>
</evidence>
<evidence type="ECO:0000313" key="17">
    <source>
        <dbReference type="EMBL" id="CAF1596106.1"/>
    </source>
</evidence>
<keyword evidence="5" id="KW-0067">ATP-binding</keyword>
<dbReference type="InterPro" id="IPR059000">
    <property type="entry name" value="ATPase_P-type_domA"/>
</dbReference>
<keyword evidence="9" id="KW-0739">Sodium transport</keyword>
<comment type="subcellular location">
    <subcellularLocation>
        <location evidence="1">Cell membrane</location>
        <topology evidence="1">Multi-pass membrane protein</topology>
    </subcellularLocation>
</comment>
<dbReference type="InterPro" id="IPR050510">
    <property type="entry name" value="Cation_transp_ATPase_P-type"/>
</dbReference>
<keyword evidence="18" id="KW-1185">Reference proteome</keyword>
<dbReference type="SMART" id="SM00831">
    <property type="entry name" value="Cation_ATPase_N"/>
    <property type="match status" value="1"/>
</dbReference>
<dbReference type="Pfam" id="PF00122">
    <property type="entry name" value="E1-E2_ATPase"/>
    <property type="match status" value="1"/>
</dbReference>
<keyword evidence="3 12" id="KW-0812">Transmembrane</keyword>
<dbReference type="Gene3D" id="3.40.50.1000">
    <property type="entry name" value="HAD superfamily/HAD-like"/>
    <property type="match status" value="1"/>
</dbReference>
<evidence type="ECO:0000256" key="11">
    <source>
        <dbReference type="ARBA" id="ARBA00038795"/>
    </source>
</evidence>
<evidence type="ECO:0000256" key="5">
    <source>
        <dbReference type="ARBA" id="ARBA00022840"/>
    </source>
</evidence>
<dbReference type="EMBL" id="CAJNOI010000344">
    <property type="protein sequence ID" value="CAF1250566.1"/>
    <property type="molecule type" value="Genomic_DNA"/>
</dbReference>
<keyword evidence="9" id="KW-0406">Ion transport</keyword>
<keyword evidence="7" id="KW-0915">Sodium</keyword>
<dbReference type="InterPro" id="IPR023299">
    <property type="entry name" value="ATPase_P-typ_cyto_dom_N"/>
</dbReference>
<proteinExistence type="predicted"/>
<dbReference type="GO" id="GO:0005524">
    <property type="term" value="F:ATP binding"/>
    <property type="evidence" value="ECO:0007669"/>
    <property type="project" value="UniProtKB-KW"/>
</dbReference>
<comment type="subunit">
    <text evidence="11">The sodium/potassium-transporting ATPase is composed of a catalytic alpha subunit, an auxiliary non-catalytic beta subunit and an additional regulatory subunit.</text>
</comment>
<evidence type="ECO:0000256" key="2">
    <source>
        <dbReference type="ARBA" id="ARBA00022475"/>
    </source>
</evidence>
<evidence type="ECO:0000313" key="18">
    <source>
        <dbReference type="Proteomes" id="UP000663832"/>
    </source>
</evidence>
<dbReference type="InterPro" id="IPR023214">
    <property type="entry name" value="HAD_sf"/>
</dbReference>
<sequence length="667" mass="74717">MSVPEQPSEIDDHKITLTELYQRYNTDPKIGLTDAKVEKIFNHYGPNISSQLKTTAEWMKLCRHLFGGFSFLFWICACLCFIVYGLTTTTYHDNALVNYRVLVLRNGEKREIDTKDLVIGDIIEIKSDDIIPADIRIIESDNFKVNISCLSGESQSQSRSTEFTNESTYEAENLAFYNTIATEGTATGLVIRTGNYTVMDRISKLTSNAPTDDTPLIKEISQSTYRITCVAIILARCSVLCNRADFKQDSENLARSILERECIGVLSEIAVLKYIELSNGNVNKVRQTNPKVCEIQFNSANKYQLSIHEMHINNESVDNSYSYLLVMRGAFEQIIERCSTISIDGADLEMNEYWRAVCERTFSELGNLAVRTMTFCDLRLPAKEYPIEYSFNVDEVNFPTKNLRFLGLVGMTESLKRDIPDMIKKCRLAGIKMIMITDDNAVVAKATARAANIISNDSETIEDIAERLGIPVESVNSSDAKACVIQGKDPHDKSLEDVDELLDNYTEIVFARISPQQKFSIVKACQQQGGIVTMVSKATNDIRALYQASVKVVMGMAGTNACKQAGDILLADDEFASILTGVEQSRQLFANLKKSIVYTMTSNIAKIMSLLICLLTTVPLAWGIIAVLCIDFINITGAISLAYEKAETEIMKRPPRNPKKTRFINER</sequence>
<accession>A0A816ACX0</accession>
<dbReference type="GO" id="GO:1990573">
    <property type="term" value="P:potassium ion import across plasma membrane"/>
    <property type="evidence" value="ECO:0007669"/>
    <property type="project" value="TreeGrafter"/>
</dbReference>
<evidence type="ECO:0000313" key="14">
    <source>
        <dbReference type="EMBL" id="CAF1250566.1"/>
    </source>
</evidence>
<dbReference type="GO" id="GO:1902600">
    <property type="term" value="P:proton transmembrane transport"/>
    <property type="evidence" value="ECO:0007669"/>
    <property type="project" value="TreeGrafter"/>
</dbReference>
<dbReference type="InterPro" id="IPR036412">
    <property type="entry name" value="HAD-like_sf"/>
</dbReference>
<evidence type="ECO:0000256" key="6">
    <source>
        <dbReference type="ARBA" id="ARBA00022989"/>
    </source>
</evidence>
<keyword evidence="8 12" id="KW-0472">Membrane</keyword>
<dbReference type="Pfam" id="PF00690">
    <property type="entry name" value="Cation_ATPase_N"/>
    <property type="match status" value="1"/>
</dbReference>
<keyword evidence="6 12" id="KW-1133">Transmembrane helix</keyword>
<dbReference type="SUPFAM" id="SSF81665">
    <property type="entry name" value="Calcium ATPase, transmembrane domain M"/>
    <property type="match status" value="1"/>
</dbReference>
<dbReference type="InterPro" id="IPR001757">
    <property type="entry name" value="P_typ_ATPase"/>
</dbReference>
<name>A0A816ACX0_9BILA</name>
<evidence type="ECO:0000259" key="13">
    <source>
        <dbReference type="SMART" id="SM00831"/>
    </source>
</evidence>
<dbReference type="GO" id="GO:0016887">
    <property type="term" value="F:ATP hydrolysis activity"/>
    <property type="evidence" value="ECO:0007669"/>
    <property type="project" value="InterPro"/>
</dbReference>
<dbReference type="PRINTS" id="PR00119">
    <property type="entry name" value="CATATPASE"/>
</dbReference>
<dbReference type="GO" id="GO:0006883">
    <property type="term" value="P:intracellular sodium ion homeostasis"/>
    <property type="evidence" value="ECO:0007669"/>
    <property type="project" value="TreeGrafter"/>
</dbReference>
<evidence type="ECO:0000256" key="1">
    <source>
        <dbReference type="ARBA" id="ARBA00004651"/>
    </source>
</evidence>
<evidence type="ECO:0000313" key="16">
    <source>
        <dbReference type="EMBL" id="CAF1536241.1"/>
    </source>
</evidence>
<evidence type="ECO:0000313" key="15">
    <source>
        <dbReference type="EMBL" id="CAF1349493.1"/>
    </source>
</evidence>
<comment type="caution">
    <text evidence="17">The sequence shown here is derived from an EMBL/GenBank/DDBJ whole genome shotgun (WGS) entry which is preliminary data.</text>
</comment>
<dbReference type="Gene3D" id="3.40.1110.10">
    <property type="entry name" value="Calcium-transporting ATPase, cytoplasmic domain N"/>
    <property type="match status" value="1"/>
</dbReference>
<feature type="transmembrane region" description="Helical" evidence="12">
    <location>
        <begin position="620"/>
        <end position="643"/>
    </location>
</feature>
<dbReference type="AlphaFoldDB" id="A0A816ACX0"/>
<dbReference type="GO" id="GO:0005886">
    <property type="term" value="C:plasma membrane"/>
    <property type="evidence" value="ECO:0007669"/>
    <property type="project" value="UniProtKB-SubCell"/>
</dbReference>
<evidence type="ECO:0000256" key="8">
    <source>
        <dbReference type="ARBA" id="ARBA00023136"/>
    </source>
</evidence>
<gene>
    <name evidence="14" type="ORF">BJG266_LOCUS29564</name>
    <name evidence="15" type="ORF">BJG266_LOCUS34874</name>
    <name evidence="16" type="ORF">QVE165_LOCUS45939</name>
    <name evidence="17" type="ORF">QVE165_LOCUS51929</name>
</gene>
<evidence type="ECO:0000256" key="4">
    <source>
        <dbReference type="ARBA" id="ARBA00022741"/>
    </source>
</evidence>
<dbReference type="Proteomes" id="UP000663877">
    <property type="component" value="Unassembled WGS sequence"/>
</dbReference>
<dbReference type="GO" id="GO:0005391">
    <property type="term" value="F:P-type sodium:potassium-exchanging transporter activity"/>
    <property type="evidence" value="ECO:0007669"/>
    <property type="project" value="TreeGrafter"/>
</dbReference>
<dbReference type="InterPro" id="IPR008250">
    <property type="entry name" value="ATPase_P-typ_transduc_dom_A_sf"/>
</dbReference>
<dbReference type="PANTHER" id="PTHR43294:SF13">
    <property type="entry name" value="SODIUM_POTASSIUM-TRANSPORTING ATPASE SUBUNIT ALPHA"/>
    <property type="match status" value="1"/>
</dbReference>
<keyword evidence="9" id="KW-0813">Transport</keyword>
<dbReference type="InterPro" id="IPR023298">
    <property type="entry name" value="ATPase_P-typ_TM_dom_sf"/>
</dbReference>
<evidence type="ECO:0000256" key="9">
    <source>
        <dbReference type="ARBA" id="ARBA00023201"/>
    </source>
</evidence>
<organism evidence="17 18">
    <name type="scientific">Adineta steineri</name>
    <dbReference type="NCBI Taxonomy" id="433720"/>
    <lineage>
        <taxon>Eukaryota</taxon>
        <taxon>Metazoa</taxon>
        <taxon>Spiralia</taxon>
        <taxon>Gnathifera</taxon>
        <taxon>Rotifera</taxon>
        <taxon>Eurotatoria</taxon>
        <taxon>Bdelloidea</taxon>
        <taxon>Adinetida</taxon>
        <taxon>Adinetidae</taxon>
        <taxon>Adineta</taxon>
    </lineage>
</organism>
<dbReference type="SUPFAM" id="SSF81653">
    <property type="entry name" value="Calcium ATPase, transduction domain A"/>
    <property type="match status" value="1"/>
</dbReference>
<dbReference type="PANTHER" id="PTHR43294">
    <property type="entry name" value="SODIUM/POTASSIUM-TRANSPORTING ATPASE SUBUNIT ALPHA"/>
    <property type="match status" value="1"/>
</dbReference>
<comment type="function">
    <text evidence="10">This is the catalytic component of the active enzyme, which catalyzes the hydrolysis of ATP coupled with the exchange of sodium and potassium ions across the plasma membrane. This action creates the electrochemical gradient of sodium and potassium ions, providing the energy for active transport of various nutrients.</text>
</comment>
<dbReference type="EMBL" id="CAJNOM010000664">
    <property type="protein sequence ID" value="CAF1536241.1"/>
    <property type="molecule type" value="Genomic_DNA"/>
</dbReference>
<dbReference type="SUPFAM" id="SSF56784">
    <property type="entry name" value="HAD-like"/>
    <property type="match status" value="1"/>
</dbReference>
<evidence type="ECO:0000256" key="10">
    <source>
        <dbReference type="ARBA" id="ARBA00037422"/>
    </source>
</evidence>
<feature type="domain" description="Cation-transporting P-type ATPase N-terminal" evidence="13">
    <location>
        <begin position="11"/>
        <end position="85"/>
    </location>
</feature>